<comment type="caution">
    <text evidence="2">The sequence shown here is derived from an EMBL/GenBank/DDBJ whole genome shotgun (WGS) entry which is preliminary data.</text>
</comment>
<dbReference type="OrthoDB" id="4138121at2759"/>
<dbReference type="Proteomes" id="UP000547976">
    <property type="component" value="Unassembled WGS sequence"/>
</dbReference>
<keyword evidence="3" id="KW-1185">Reference proteome</keyword>
<sequence>MVCGNLFGETRKHRYSSHSSSDQHRATQNKTSYFARSADEMDWEQSQTYQAIRHLTTNWHDTFKLFERQNAEVQRHLQAGHSNLEHMFRKVLEDFVANGVIIIQSPHSPDAPTKSLSSKPLEQRVATSSELYDELQRLTLKLQNAEEELTVVKSQLDEAELRTDQLRKLIISAGTEPILDSKIQQKFSEIRTLTQKVVSKLYTKTPRYWESLVDESRVFFEGIKDRSLDLRQDAIHGQLFHCLQQWFFSDAIKDHGLGDKYEKLQTLLGQANEELVEAIEAKGLGGPHGEEIREWRNATLKCINLLQDPSNDQAFCVAHIENFFKPAETDDSKAQQRGRKYLQSLCERSSELGALMRRTEDSFEVFTVKDGIPLADCEDIAEKWINYSDKDASGVEITASCLFGGLRKISKDYPTKPVVLEKAQVATRFVRHAE</sequence>
<dbReference type="RefSeq" id="XP_036534832.1">
    <property type="nucleotide sequence ID" value="XM_036688239.1"/>
</dbReference>
<evidence type="ECO:0000256" key="1">
    <source>
        <dbReference type="SAM" id="Coils"/>
    </source>
</evidence>
<organism evidence="2 3">
    <name type="scientific">Gibberella subglutinans</name>
    <name type="common">Fusarium subglutinans</name>
    <dbReference type="NCBI Taxonomy" id="42677"/>
    <lineage>
        <taxon>Eukaryota</taxon>
        <taxon>Fungi</taxon>
        <taxon>Dikarya</taxon>
        <taxon>Ascomycota</taxon>
        <taxon>Pezizomycotina</taxon>
        <taxon>Sordariomycetes</taxon>
        <taxon>Hypocreomycetidae</taxon>
        <taxon>Hypocreales</taxon>
        <taxon>Nectriaceae</taxon>
        <taxon>Fusarium</taxon>
        <taxon>Fusarium fujikuroi species complex</taxon>
    </lineage>
</organism>
<keyword evidence="1" id="KW-0175">Coiled coil</keyword>
<dbReference type="AlphaFoldDB" id="A0A8H5UN83"/>
<dbReference type="EMBL" id="JAAOAV010000153">
    <property type="protein sequence ID" value="KAF5593791.1"/>
    <property type="molecule type" value="Genomic_DNA"/>
</dbReference>
<gene>
    <name evidence="2" type="ORF">FSUBG_9699</name>
</gene>
<name>A0A8H5UN83_GIBSU</name>
<protein>
    <submittedName>
        <fullName evidence="2">Uncharacterized protein</fullName>
    </submittedName>
</protein>
<reference evidence="2 3" key="1">
    <citation type="submission" date="2020-05" db="EMBL/GenBank/DDBJ databases">
        <title>Identification and distribution of gene clusters putatively required for synthesis of sphingolipid metabolism inhibitors in phylogenetically diverse species of the filamentous fungus Fusarium.</title>
        <authorList>
            <person name="Kim H.-S."/>
            <person name="Busman M."/>
            <person name="Brown D.W."/>
            <person name="Divon H."/>
            <person name="Uhlig S."/>
            <person name="Proctor R.H."/>
        </authorList>
    </citation>
    <scope>NUCLEOTIDE SEQUENCE [LARGE SCALE GENOMIC DNA]</scope>
    <source>
        <strain evidence="2 3">NRRL 66333</strain>
    </source>
</reference>
<evidence type="ECO:0000313" key="2">
    <source>
        <dbReference type="EMBL" id="KAF5593791.1"/>
    </source>
</evidence>
<proteinExistence type="predicted"/>
<evidence type="ECO:0000313" key="3">
    <source>
        <dbReference type="Proteomes" id="UP000547976"/>
    </source>
</evidence>
<feature type="coiled-coil region" evidence="1">
    <location>
        <begin position="128"/>
        <end position="162"/>
    </location>
</feature>
<dbReference type="GeneID" id="59322957"/>
<accession>A0A8H5UN83</accession>